<dbReference type="EMBL" id="CM003533">
    <property type="protein sequence ID" value="RCV31218.1"/>
    <property type="molecule type" value="Genomic_DNA"/>
</dbReference>
<dbReference type="AlphaFoldDB" id="A0A368RM98"/>
<evidence type="ECO:0000313" key="2">
    <source>
        <dbReference type="EMBL" id="RCV31218.1"/>
    </source>
</evidence>
<evidence type="ECO:0000256" key="1">
    <source>
        <dbReference type="SAM" id="MobiDB-lite"/>
    </source>
</evidence>
<feature type="compositionally biased region" description="Pro residues" evidence="1">
    <location>
        <begin position="39"/>
        <end position="57"/>
    </location>
</feature>
<reference evidence="2" key="2">
    <citation type="submission" date="2015-07" db="EMBL/GenBank/DDBJ databases">
        <authorList>
            <person name="Noorani M."/>
        </authorList>
    </citation>
    <scope>NUCLEOTIDE SEQUENCE</scope>
    <source>
        <strain evidence="2">Yugu1</strain>
    </source>
</reference>
<protein>
    <submittedName>
        <fullName evidence="2">Uncharacterized protein</fullName>
    </submittedName>
</protein>
<name>A0A368RM98_SETIT</name>
<accession>A0A368RM98</accession>
<sequence>MSSPVAPSTWSNGAAPGLADGRRDLVLLEVFSWRFGMEAPPPPVRPSPGRGAPPPPASAARLRRRLLPDHAAPSLGLRGLAPPPLPAPPWLAGLRPPLMCHGRAGAAGCWPGAMPSFLVLCCYCLRLIEIQSGCGCRFMGRWRGGSHHTLPLCCFSWKT</sequence>
<reference evidence="2" key="1">
    <citation type="journal article" date="2012" name="Nat. Biotechnol.">
        <title>Reference genome sequence of the model plant Setaria.</title>
        <authorList>
            <person name="Bennetzen J.L."/>
            <person name="Schmutz J."/>
            <person name="Wang H."/>
            <person name="Percifield R."/>
            <person name="Hawkins J."/>
            <person name="Pontaroli A.C."/>
            <person name="Estep M."/>
            <person name="Feng L."/>
            <person name="Vaughn J.N."/>
            <person name="Grimwood J."/>
            <person name="Jenkins J."/>
            <person name="Barry K."/>
            <person name="Lindquist E."/>
            <person name="Hellsten U."/>
            <person name="Deshpande S."/>
            <person name="Wang X."/>
            <person name="Wu X."/>
            <person name="Mitros T."/>
            <person name="Triplett J."/>
            <person name="Yang X."/>
            <person name="Ye C.Y."/>
            <person name="Mauro-Herrera M."/>
            <person name="Wang L."/>
            <person name="Li P."/>
            <person name="Sharma M."/>
            <person name="Sharma R."/>
            <person name="Ronald P.C."/>
            <person name="Panaud O."/>
            <person name="Kellogg E.A."/>
            <person name="Brutnell T.P."/>
            <person name="Doust A.N."/>
            <person name="Tuskan G.A."/>
            <person name="Rokhsar D."/>
            <person name="Devos K.M."/>
        </authorList>
    </citation>
    <scope>NUCLEOTIDE SEQUENCE [LARGE SCALE GENOMIC DNA]</scope>
    <source>
        <strain evidence="2">Yugu1</strain>
    </source>
</reference>
<organism evidence="2">
    <name type="scientific">Setaria italica</name>
    <name type="common">Foxtail millet</name>
    <name type="synonym">Panicum italicum</name>
    <dbReference type="NCBI Taxonomy" id="4555"/>
    <lineage>
        <taxon>Eukaryota</taxon>
        <taxon>Viridiplantae</taxon>
        <taxon>Streptophyta</taxon>
        <taxon>Embryophyta</taxon>
        <taxon>Tracheophyta</taxon>
        <taxon>Spermatophyta</taxon>
        <taxon>Magnoliopsida</taxon>
        <taxon>Liliopsida</taxon>
        <taxon>Poales</taxon>
        <taxon>Poaceae</taxon>
        <taxon>PACMAD clade</taxon>
        <taxon>Panicoideae</taxon>
        <taxon>Panicodae</taxon>
        <taxon>Paniceae</taxon>
        <taxon>Cenchrinae</taxon>
        <taxon>Setaria</taxon>
    </lineage>
</organism>
<proteinExistence type="predicted"/>
<gene>
    <name evidence="2" type="ORF">SETIT_6G159200v2</name>
</gene>
<feature type="region of interest" description="Disordered" evidence="1">
    <location>
        <begin position="39"/>
        <end position="59"/>
    </location>
</feature>